<keyword evidence="4" id="KW-0812">Transmembrane</keyword>
<feature type="compositionally biased region" description="Low complexity" evidence="3">
    <location>
        <begin position="78"/>
        <end position="88"/>
    </location>
</feature>
<dbReference type="Pfam" id="PF00545">
    <property type="entry name" value="Ribonuclease"/>
    <property type="match status" value="1"/>
</dbReference>
<dbReference type="AlphaFoldDB" id="A0A2W5SQ04"/>
<dbReference type="InterPro" id="IPR000026">
    <property type="entry name" value="N1-like"/>
</dbReference>
<dbReference type="Proteomes" id="UP000249432">
    <property type="component" value="Unassembled WGS sequence"/>
</dbReference>
<feature type="region of interest" description="Disordered" evidence="3">
    <location>
        <begin position="49"/>
        <end position="100"/>
    </location>
</feature>
<name>A0A2W5SQ04_9CORY</name>
<dbReference type="EMBL" id="QFRA01000009">
    <property type="protein sequence ID" value="PZR05042.1"/>
    <property type="molecule type" value="Genomic_DNA"/>
</dbReference>
<organism evidence="5 6">
    <name type="scientific">Corynebacterium kroppenstedtii</name>
    <dbReference type="NCBI Taxonomy" id="161879"/>
    <lineage>
        <taxon>Bacteria</taxon>
        <taxon>Bacillati</taxon>
        <taxon>Actinomycetota</taxon>
        <taxon>Actinomycetes</taxon>
        <taxon>Mycobacteriales</taxon>
        <taxon>Corynebacteriaceae</taxon>
        <taxon>Corynebacterium</taxon>
    </lineage>
</organism>
<keyword evidence="4" id="KW-0472">Membrane</keyword>
<dbReference type="Gene3D" id="3.10.450.30">
    <property type="entry name" value="Microbial ribonucleases"/>
    <property type="match status" value="1"/>
</dbReference>
<feature type="compositionally biased region" description="Polar residues" evidence="3">
    <location>
        <begin position="1"/>
        <end position="13"/>
    </location>
</feature>
<feature type="compositionally biased region" description="Polar residues" evidence="3">
    <location>
        <begin position="89"/>
        <end position="98"/>
    </location>
</feature>
<dbReference type="GO" id="GO:0016787">
    <property type="term" value="F:hydrolase activity"/>
    <property type="evidence" value="ECO:0007669"/>
    <property type="project" value="UniProtKB-KW"/>
</dbReference>
<feature type="transmembrane region" description="Helical" evidence="4">
    <location>
        <begin position="27"/>
        <end position="45"/>
    </location>
</feature>
<proteinExistence type="predicted"/>
<dbReference type="GO" id="GO:0004521">
    <property type="term" value="F:RNA endonuclease activity"/>
    <property type="evidence" value="ECO:0007669"/>
    <property type="project" value="InterPro"/>
</dbReference>
<evidence type="ECO:0000313" key="6">
    <source>
        <dbReference type="Proteomes" id="UP000249432"/>
    </source>
</evidence>
<comment type="caution">
    <text evidence="5">The sequence shown here is derived from an EMBL/GenBank/DDBJ whole genome shotgun (WGS) entry which is preliminary data.</text>
</comment>
<dbReference type="RefSeq" id="WP_303734699.1">
    <property type="nucleotide sequence ID" value="NZ_CAKZHK010000008.1"/>
</dbReference>
<dbReference type="GO" id="GO:0003723">
    <property type="term" value="F:RNA binding"/>
    <property type="evidence" value="ECO:0007669"/>
    <property type="project" value="InterPro"/>
</dbReference>
<keyword evidence="1" id="KW-0540">Nuclease</keyword>
<protein>
    <submittedName>
        <fullName evidence="5">Ribonuclease</fullName>
    </submittedName>
</protein>
<reference evidence="5 6" key="1">
    <citation type="submission" date="2017-08" db="EMBL/GenBank/DDBJ databases">
        <title>Infants hospitalized years apart are colonized by the same room-sourced microbial strains.</title>
        <authorList>
            <person name="Brooks B."/>
            <person name="Olm M.R."/>
            <person name="Firek B.A."/>
            <person name="Baker R."/>
            <person name="Thomas B.C."/>
            <person name="Morowitz M.J."/>
            <person name="Banfield J.F."/>
        </authorList>
    </citation>
    <scope>NUCLEOTIDE SEQUENCE [LARGE SCALE GENOMIC DNA]</scope>
    <source>
        <strain evidence="5">S2_003_000_R1_3</strain>
    </source>
</reference>
<dbReference type="InterPro" id="IPR016191">
    <property type="entry name" value="Ribonuclease/ribotoxin"/>
</dbReference>
<evidence type="ECO:0000256" key="1">
    <source>
        <dbReference type="ARBA" id="ARBA00022722"/>
    </source>
</evidence>
<gene>
    <name evidence="5" type="ORF">DI525_05105</name>
</gene>
<evidence type="ECO:0000256" key="3">
    <source>
        <dbReference type="SAM" id="MobiDB-lite"/>
    </source>
</evidence>
<evidence type="ECO:0000256" key="4">
    <source>
        <dbReference type="SAM" id="Phobius"/>
    </source>
</evidence>
<accession>A0A2W5SQ04</accession>
<feature type="region of interest" description="Disordered" evidence="3">
    <location>
        <begin position="1"/>
        <end position="28"/>
    </location>
</feature>
<dbReference type="SUPFAM" id="SSF53933">
    <property type="entry name" value="Microbial ribonucleases"/>
    <property type="match status" value="1"/>
</dbReference>
<keyword evidence="2" id="KW-0378">Hydrolase</keyword>
<evidence type="ECO:0000313" key="5">
    <source>
        <dbReference type="EMBL" id="PZR05042.1"/>
    </source>
</evidence>
<evidence type="ECO:0000256" key="2">
    <source>
        <dbReference type="ARBA" id="ARBA00022801"/>
    </source>
</evidence>
<keyword evidence="4" id="KW-1133">Transmembrane helix</keyword>
<sequence>MPGASQKNTQDGSRNARRGRHVLSPRTLTSILGAVVAGAVGLWGWDSVNNPSHNGSQGGGSSTESSSGPSGGFGSGSSSGSHKGSSSSIPACNANQLPDQARVVVDDIKSGGPFDYPQKDGSHFGNYENALPHKKNNYYREYTVDEDKTDHSRGPARIITGGSTATHPDVWYYTSDHYSSFCEMQEN</sequence>